<dbReference type="Proteomes" id="UP000621510">
    <property type="component" value="Unassembled WGS sequence"/>
</dbReference>
<evidence type="ECO:0000313" key="3">
    <source>
        <dbReference type="Proteomes" id="UP000621510"/>
    </source>
</evidence>
<evidence type="ECO:0000313" key="2">
    <source>
        <dbReference type="EMBL" id="MBL1115459.1"/>
    </source>
</evidence>
<gene>
    <name evidence="2" type="ORF">JK364_24105</name>
</gene>
<accession>A0ABS1PSP4</accession>
<proteinExistence type="predicted"/>
<keyword evidence="3" id="KW-1185">Reference proteome</keyword>
<protein>
    <submittedName>
        <fullName evidence="2">Uncharacterized protein</fullName>
    </submittedName>
</protein>
<evidence type="ECO:0000256" key="1">
    <source>
        <dbReference type="SAM" id="MobiDB-lite"/>
    </source>
</evidence>
<organism evidence="2 3">
    <name type="scientific">Streptomyces endocoffeicus</name>
    <dbReference type="NCBI Taxonomy" id="2898945"/>
    <lineage>
        <taxon>Bacteria</taxon>
        <taxon>Bacillati</taxon>
        <taxon>Actinomycetota</taxon>
        <taxon>Actinomycetes</taxon>
        <taxon>Kitasatosporales</taxon>
        <taxon>Streptomycetaceae</taxon>
        <taxon>Streptomyces</taxon>
    </lineage>
</organism>
<name>A0ABS1PSP4_9ACTN</name>
<dbReference type="Gene3D" id="1.10.287.4270">
    <property type="match status" value="1"/>
</dbReference>
<comment type="caution">
    <text evidence="2">The sequence shown here is derived from an EMBL/GenBank/DDBJ whole genome shotgun (WGS) entry which is preliminary data.</text>
</comment>
<dbReference type="EMBL" id="JAERRG010000009">
    <property type="protein sequence ID" value="MBL1115459.1"/>
    <property type="molecule type" value="Genomic_DNA"/>
</dbReference>
<feature type="compositionally biased region" description="Basic and acidic residues" evidence="1">
    <location>
        <begin position="1"/>
        <end position="13"/>
    </location>
</feature>
<reference evidence="2 3" key="1">
    <citation type="submission" date="2021-01" db="EMBL/GenBank/DDBJ databases">
        <title>WGS of actinomycetes isolated from Thailand.</title>
        <authorList>
            <person name="Thawai C."/>
        </authorList>
    </citation>
    <scope>NUCLEOTIDE SEQUENCE [LARGE SCALE GENOMIC DNA]</scope>
    <source>
        <strain evidence="2 3">CA3R110</strain>
    </source>
</reference>
<feature type="region of interest" description="Disordered" evidence="1">
    <location>
        <begin position="1"/>
        <end position="29"/>
    </location>
</feature>
<sequence length="95" mass="10800">MTPRPDEQARTQLRDLVAPASKRRDDEHERIETEFWREIDRLQRRYHGAQQDIADALAMKRNQILRSCARTGSRSSCRTAASSCSRLGSSLGGGR</sequence>
<dbReference type="RefSeq" id="WP_201853250.1">
    <property type="nucleotide sequence ID" value="NZ_JAERRG010000009.1"/>
</dbReference>